<evidence type="ECO:0000313" key="2">
    <source>
        <dbReference type="EMBL" id="MML54732.1"/>
    </source>
</evidence>
<dbReference type="EMBL" id="RVVJ01000017">
    <property type="protein sequence ID" value="MML54732.1"/>
    <property type="molecule type" value="Genomic_DNA"/>
</dbReference>
<dbReference type="InterPro" id="IPR036380">
    <property type="entry name" value="Isochorismatase-like_sf"/>
</dbReference>
<organism evidence="2">
    <name type="scientific">Salmonella enterica I</name>
    <dbReference type="NCBI Taxonomy" id="59201"/>
    <lineage>
        <taxon>Bacteria</taxon>
        <taxon>Pseudomonadati</taxon>
        <taxon>Pseudomonadota</taxon>
        <taxon>Gammaproteobacteria</taxon>
        <taxon>Enterobacterales</taxon>
        <taxon>Enterobacteriaceae</taxon>
        <taxon>Salmonella</taxon>
    </lineage>
</organism>
<comment type="caution">
    <text evidence="2">The sequence shown here is derived from an EMBL/GenBank/DDBJ whole genome shotgun (WGS) entry which is preliminary data.</text>
</comment>
<feature type="domain" description="Isochorismatase-like" evidence="1">
    <location>
        <begin position="2"/>
        <end position="45"/>
    </location>
</feature>
<dbReference type="SUPFAM" id="SSF52499">
    <property type="entry name" value="Isochorismatase-like hydrolases"/>
    <property type="match status" value="1"/>
</dbReference>
<accession>A0A3R1AIZ2</accession>
<dbReference type="Pfam" id="PF00857">
    <property type="entry name" value="Isochorismatase"/>
    <property type="match status" value="1"/>
</dbReference>
<dbReference type="AlphaFoldDB" id="A0A3R1AIZ2"/>
<dbReference type="Gene3D" id="3.40.50.850">
    <property type="entry name" value="Isochorismatase-like"/>
    <property type="match status" value="1"/>
</dbReference>
<gene>
    <name evidence="2" type="ORF">D7N80_15725</name>
</gene>
<dbReference type="InterPro" id="IPR000868">
    <property type="entry name" value="Isochorismatase-like_dom"/>
</dbReference>
<reference evidence="2" key="1">
    <citation type="submission" date="2018-09" db="EMBL/GenBank/DDBJ databases">
        <authorList>
            <person name="Ashton P.M."/>
            <person name="Dallman T."/>
            <person name="Nair S."/>
            <person name="De Pinna E."/>
            <person name="Peters T."/>
            <person name="Grant K."/>
        </authorList>
    </citation>
    <scope>NUCLEOTIDE SEQUENCE [LARGE SCALE GENOMIC DNA]</scope>
    <source>
        <strain evidence="2">598938</strain>
    </source>
</reference>
<protein>
    <submittedName>
        <fullName evidence="2">Isochorismatase family protein</fullName>
    </submittedName>
</protein>
<sequence length="65" mass="7021">MENLILTGITTSGVVLSTVGQAFDLDYYLIVVSDCCADPDQETDATEPGRRPSCCGQSHLLRSAW</sequence>
<name>A0A3R1AIZ2_SALET</name>
<proteinExistence type="predicted"/>
<evidence type="ECO:0000259" key="1">
    <source>
        <dbReference type="Pfam" id="PF00857"/>
    </source>
</evidence>
<dbReference type="Proteomes" id="UP000885348">
    <property type="component" value="Unassembled WGS sequence"/>
</dbReference>